<protein>
    <submittedName>
        <fullName evidence="6">Endo-1,4-beta-xylanase</fullName>
    </submittedName>
</protein>
<organism evidence="6 7">
    <name type="scientific">Brachybacterium hainanense</name>
    <dbReference type="NCBI Taxonomy" id="1541174"/>
    <lineage>
        <taxon>Bacteria</taxon>
        <taxon>Bacillati</taxon>
        <taxon>Actinomycetota</taxon>
        <taxon>Actinomycetes</taxon>
        <taxon>Micrococcales</taxon>
        <taxon>Dermabacteraceae</taxon>
        <taxon>Brachybacterium</taxon>
    </lineage>
</organism>
<name>A0ABV6RCG1_9MICO</name>
<dbReference type="InterPro" id="IPR026891">
    <property type="entry name" value="Fn3-like"/>
</dbReference>
<dbReference type="Pfam" id="PF00331">
    <property type="entry name" value="Glyco_hydro_10"/>
    <property type="match status" value="1"/>
</dbReference>
<dbReference type="InterPro" id="IPR050288">
    <property type="entry name" value="Cellulose_deg_GH3"/>
</dbReference>
<dbReference type="SMART" id="SM01217">
    <property type="entry name" value="Fn3_like"/>
    <property type="match status" value="1"/>
</dbReference>
<dbReference type="Gene3D" id="2.60.40.10">
    <property type="entry name" value="Immunoglobulins"/>
    <property type="match status" value="1"/>
</dbReference>
<dbReference type="InterPro" id="IPR036962">
    <property type="entry name" value="Glyco_hydro_3_N_sf"/>
</dbReference>
<keyword evidence="4" id="KW-0624">Polysaccharide degradation</keyword>
<dbReference type="InterPro" id="IPR013783">
    <property type="entry name" value="Ig-like_fold"/>
</dbReference>
<evidence type="ECO:0000256" key="3">
    <source>
        <dbReference type="ARBA" id="ARBA00023277"/>
    </source>
</evidence>
<dbReference type="PRINTS" id="PR00133">
    <property type="entry name" value="GLHYDRLASE3"/>
</dbReference>
<keyword evidence="2" id="KW-0378">Hydrolase</keyword>
<dbReference type="Gene3D" id="3.20.20.300">
    <property type="entry name" value="Glycoside hydrolase, family 3, N-terminal domain"/>
    <property type="match status" value="1"/>
</dbReference>
<dbReference type="InterPro" id="IPR001764">
    <property type="entry name" value="Glyco_hydro_3_N"/>
</dbReference>
<evidence type="ECO:0000313" key="6">
    <source>
        <dbReference type="EMBL" id="MFC0674669.1"/>
    </source>
</evidence>
<dbReference type="InterPro" id="IPR001000">
    <property type="entry name" value="GH10_dom"/>
</dbReference>
<dbReference type="EMBL" id="JBHLSV010000013">
    <property type="protein sequence ID" value="MFC0674669.1"/>
    <property type="molecule type" value="Genomic_DNA"/>
</dbReference>
<dbReference type="Pfam" id="PF01915">
    <property type="entry name" value="Glyco_hydro_3_C"/>
    <property type="match status" value="1"/>
</dbReference>
<reference evidence="6 7" key="1">
    <citation type="submission" date="2024-09" db="EMBL/GenBank/DDBJ databases">
        <authorList>
            <person name="Sun Q."/>
            <person name="Mori K."/>
        </authorList>
    </citation>
    <scope>NUCLEOTIDE SEQUENCE [LARGE SCALE GENOMIC DNA]</scope>
    <source>
        <strain evidence="6 7">CICC 10874</strain>
    </source>
</reference>
<dbReference type="InterPro" id="IPR036881">
    <property type="entry name" value="Glyco_hydro_3_C_sf"/>
</dbReference>
<dbReference type="Proteomes" id="UP001589793">
    <property type="component" value="Unassembled WGS sequence"/>
</dbReference>
<accession>A0ABV6RCG1</accession>
<evidence type="ECO:0000259" key="5">
    <source>
        <dbReference type="PROSITE" id="PS51760"/>
    </source>
</evidence>
<dbReference type="Gene3D" id="3.20.20.80">
    <property type="entry name" value="Glycosidases"/>
    <property type="match status" value="1"/>
</dbReference>
<evidence type="ECO:0000313" key="7">
    <source>
        <dbReference type="Proteomes" id="UP001589793"/>
    </source>
</evidence>
<sequence>MPTSTTPVWNDPARPVQERVQALLADLTLEEKVAQLGSYWKRPELGDAGGFAPMQSTFEEGRDPFEEAARNGLGHITRAFGSAPFEVADGVAHLRELQRIVIAGSRHGIPAIAHEESLTGLMAHRATTYPAAIAWGASFAPELVRAMARRIGADMRAIGTHLALSPVLDIVRDYRWGRIEETMGEDPFLTGTLATEYVRGLQESGIIATLKHFAGHAASRAGRNHAPVSIGPRELADVDLVPFEMAVRLGRAGAVMNSYADIDGIPPAASRALMTDLLRGTWGFEGTVVSDYWAVNFLQSMHRVVGSTREAAVATLRAGMDVELPETSCFVELPAAISAGELELEVLDTAVRRVLTQKVELGLLDAEFDATAAGDPAADLDSTGNHELARTLAEESIVLLRNAESTLPLQPTDGPSRVALIGPAATDPRTFLGCYSFTNHVLSRLSDAGTSVPMDDLATALGAELPDAVIETVRGTDFVDPDPSGIAEAVAAATSADLAILAVGDKAGLFGAGTSGEGCDVVDLSLPGAQGALLDAVLDTGTPVVLVLVTGRPYALGAVADRCAAIVQAFMPGQEGAAAIAGVLSGRVNPSGRLPVGIPAHVGGQPGTYLAPVLAWESDGISTLDPKPLYPFGHGLSYSSYEYSDLRISAQSIAPDGEVVISATVTNTSGRAGKEVAQLYLSDPVASVVRPLKRLVGFAKIALEAGESARVEFTLHADRTSFTGPDLRRIVEPGELVVRLGSSSEDRALEGSFRIEGPVRDIEGIERVMETPVRVVRPADAGQVGLRATAEAAGIPIGAAVAGGGHRRGIADEVLEDPLFREILDRDFASLTPENQMKWEVVHPARGTYDFGPADAVVDFAEAHGHQVRGHTLLWHSQNPAWLEEGEFTDEELREILHEHIAAVVGRYRGRIRHWDVANELIRDEDGELRLEQNIWLRRLGPGILADAFRWAHEADPEALLFLNDYSVEGIGQKSDANLRLLQELLAQGVPVHGFGVQGHLSLTQPFPDTLAENLRRFADLGLATALTEVDVRGSVDEDGRLSPADEQEQVRWYRRLVGAARATPGFTSLTVWGVLDSHSWVPGFFPGEGSALLRDEAGRRKPAFAAVEEALRAQES</sequence>
<dbReference type="InterPro" id="IPR017853">
    <property type="entry name" value="GH"/>
</dbReference>
<dbReference type="Pfam" id="PF00933">
    <property type="entry name" value="Glyco_hydro_3"/>
    <property type="match status" value="1"/>
</dbReference>
<evidence type="ECO:0000256" key="4">
    <source>
        <dbReference type="ARBA" id="ARBA00023326"/>
    </source>
</evidence>
<dbReference type="SUPFAM" id="SSF51445">
    <property type="entry name" value="(Trans)glycosidases"/>
    <property type="match status" value="2"/>
</dbReference>
<dbReference type="PANTHER" id="PTHR42715">
    <property type="entry name" value="BETA-GLUCOSIDASE"/>
    <property type="match status" value="1"/>
</dbReference>
<dbReference type="InterPro" id="IPR002772">
    <property type="entry name" value="Glyco_hydro_3_C"/>
</dbReference>
<proteinExistence type="inferred from homology"/>
<keyword evidence="3" id="KW-0119">Carbohydrate metabolism</keyword>
<comment type="caution">
    <text evidence="6">The sequence shown here is derived from an EMBL/GenBank/DDBJ whole genome shotgun (WGS) entry which is preliminary data.</text>
</comment>
<evidence type="ECO:0000256" key="2">
    <source>
        <dbReference type="ARBA" id="ARBA00022801"/>
    </source>
</evidence>
<evidence type="ECO:0000256" key="1">
    <source>
        <dbReference type="ARBA" id="ARBA00005336"/>
    </source>
</evidence>
<comment type="similarity">
    <text evidence="1">Belongs to the glycosyl hydrolase 3 family.</text>
</comment>
<dbReference type="Pfam" id="PF14310">
    <property type="entry name" value="Fn3-like"/>
    <property type="match status" value="1"/>
</dbReference>
<gene>
    <name evidence="6" type="ORF">ACFFF6_11945</name>
</gene>
<dbReference type="SMART" id="SM00633">
    <property type="entry name" value="Glyco_10"/>
    <property type="match status" value="1"/>
</dbReference>
<keyword evidence="7" id="KW-1185">Reference proteome</keyword>
<dbReference type="PROSITE" id="PS51760">
    <property type="entry name" value="GH10_2"/>
    <property type="match status" value="1"/>
</dbReference>
<dbReference type="PANTHER" id="PTHR42715:SF10">
    <property type="entry name" value="BETA-GLUCOSIDASE"/>
    <property type="match status" value="1"/>
</dbReference>
<feature type="domain" description="GH10" evidence="5">
    <location>
        <begin position="811"/>
        <end position="1111"/>
    </location>
</feature>
<dbReference type="RefSeq" id="WP_376980977.1">
    <property type="nucleotide sequence ID" value="NZ_JBHLSV010000013.1"/>
</dbReference>
<dbReference type="Gene3D" id="3.40.50.1700">
    <property type="entry name" value="Glycoside hydrolase family 3 C-terminal domain"/>
    <property type="match status" value="1"/>
</dbReference>
<dbReference type="SUPFAM" id="SSF52279">
    <property type="entry name" value="Beta-D-glucan exohydrolase, C-terminal domain"/>
    <property type="match status" value="1"/>
</dbReference>